<dbReference type="OrthoDB" id="9801684at2"/>
<dbReference type="PANTHER" id="PTHR33295">
    <property type="entry name" value="ATPASE"/>
    <property type="match status" value="1"/>
</dbReference>
<dbReference type="InterPro" id="IPR041682">
    <property type="entry name" value="AAA_14"/>
</dbReference>
<sequence>MKRALLTHNPHWEARFPTLYPRALLPVLTKKLALKQVQVLQGSRRSGKSSLFRLLIQHLVEQGVEARSILYVNLDDPYFAELYTDSKQLYSLLDLSESLTGHKVVYLFLDEVQNVTRWEKFVKAIYDNQQVQKTFVTGSNSSLLEGEFATLLSGRYVRDIVYPPALSELLQAQGYTDYLSRLANKPKILALMMQMMEYGSFYEVFGQQDEGLKRDILLNYYDTVIFKDCIANNQIRDTKSFREAAHFLISNTANLYSYNSLGRALGQHDSTIKEYIRVLEDCYVLTELKPYSYSLKEQLKAKKKSYIIDNGFLAQTAFRFSANYGTLFENLVFSELVKQGYELFFISSDFECDFIARKEEQLTAIQVCYQLTPQNRERERQGLLKLKLAVTRKLLITFDQSEPFADGIETLPFWEMFG</sequence>
<reference evidence="3 4" key="1">
    <citation type="submission" date="2016-10" db="EMBL/GenBank/DDBJ databases">
        <authorList>
            <person name="de Groot N.N."/>
        </authorList>
    </citation>
    <scope>NUCLEOTIDE SEQUENCE [LARGE SCALE GENOMIC DNA]</scope>
    <source>
        <strain evidence="3 4">DSM 21228</strain>
    </source>
</reference>
<dbReference type="STRING" id="525918.SAMN05660964_00612"/>
<organism evidence="3 4">
    <name type="scientific">Thiothrix caldifontis</name>
    <dbReference type="NCBI Taxonomy" id="525918"/>
    <lineage>
        <taxon>Bacteria</taxon>
        <taxon>Pseudomonadati</taxon>
        <taxon>Pseudomonadota</taxon>
        <taxon>Gammaproteobacteria</taxon>
        <taxon>Thiotrichales</taxon>
        <taxon>Thiotrichaceae</taxon>
        <taxon>Thiothrix</taxon>
    </lineage>
</organism>
<dbReference type="SUPFAM" id="SSF52540">
    <property type="entry name" value="P-loop containing nucleoside triphosphate hydrolases"/>
    <property type="match status" value="1"/>
</dbReference>
<evidence type="ECO:0000259" key="1">
    <source>
        <dbReference type="Pfam" id="PF13173"/>
    </source>
</evidence>
<feature type="domain" description="AAA" evidence="1">
    <location>
        <begin position="36"/>
        <end position="170"/>
    </location>
</feature>
<accession>A0A1H3XAB9</accession>
<dbReference type="InterPro" id="IPR025420">
    <property type="entry name" value="DUF4143"/>
</dbReference>
<evidence type="ECO:0008006" key="5">
    <source>
        <dbReference type="Google" id="ProtNLM"/>
    </source>
</evidence>
<proteinExistence type="predicted"/>
<evidence type="ECO:0000259" key="2">
    <source>
        <dbReference type="Pfam" id="PF13635"/>
    </source>
</evidence>
<keyword evidence="4" id="KW-1185">Reference proteome</keyword>
<dbReference type="Pfam" id="PF13173">
    <property type="entry name" value="AAA_14"/>
    <property type="match status" value="1"/>
</dbReference>
<dbReference type="Gene3D" id="3.40.50.300">
    <property type="entry name" value="P-loop containing nucleotide triphosphate hydrolases"/>
    <property type="match status" value="1"/>
</dbReference>
<dbReference type="RefSeq" id="WP_093065289.1">
    <property type="nucleotide sequence ID" value="NZ_FNQP01000003.1"/>
</dbReference>
<protein>
    <recommendedName>
        <fullName evidence="5">AAA domain-containing protein</fullName>
    </recommendedName>
</protein>
<dbReference type="Pfam" id="PF13635">
    <property type="entry name" value="DUF4143"/>
    <property type="match status" value="1"/>
</dbReference>
<evidence type="ECO:0000313" key="3">
    <source>
        <dbReference type="EMBL" id="SDZ95508.1"/>
    </source>
</evidence>
<evidence type="ECO:0000313" key="4">
    <source>
        <dbReference type="Proteomes" id="UP000199397"/>
    </source>
</evidence>
<dbReference type="InterPro" id="IPR027417">
    <property type="entry name" value="P-loop_NTPase"/>
</dbReference>
<name>A0A1H3XAB9_9GAMM</name>
<dbReference type="Proteomes" id="UP000199397">
    <property type="component" value="Unassembled WGS sequence"/>
</dbReference>
<feature type="domain" description="DUF4143" evidence="2">
    <location>
        <begin position="228"/>
        <end position="369"/>
    </location>
</feature>
<dbReference type="AlphaFoldDB" id="A0A1H3XAB9"/>
<dbReference type="PANTHER" id="PTHR33295:SF8">
    <property type="entry name" value="AAA+ ATPASE DOMAIN-CONTAINING PROTEIN"/>
    <property type="match status" value="1"/>
</dbReference>
<dbReference type="EMBL" id="FNQP01000003">
    <property type="protein sequence ID" value="SDZ95508.1"/>
    <property type="molecule type" value="Genomic_DNA"/>
</dbReference>
<gene>
    <name evidence="3" type="ORF">SAMN05660964_00612</name>
</gene>